<sequence>MTSISDLKTDGIGGPLQVRILRKWKHDVRRYETWYLAVDRFADAIQILGQRTNKSYIESVLHVSQCYTISDYSCPQLDNYQKFLENEFYIDVGLKSIIQPIPETTTIPKTWFRFVSKSHLIDLGERPPYYPDYIGVLSKIRECTKASGESFVLLILTDESGSELAINLWKECITNPEKFNRNSLHQPPATTIVAVTNLKPSIYNGVLRYGSSHATHIYVNPDIPETTALINLFTGPSRPAPPLSGTPSTLYDMKKKNKSDLLDKTFIVQASIKEFHYQNSWFQTICPICKDPIFKRGESWYCSAHGLIEKPTYIYKLTVTITDATDTISALISETSCRKLIKSSLENFISNNPHINRNTLPPIITDHKEQTKKMSIQMLRASTLDNIRFIIIDIEEPTTKAQTSVPGTPAQPQMTRMQPTDTTPEPSTPVEHVVRTLTYDPQDVQTTYTTINNSRQNMLHDAPTELPYMHGIITNTVNANLDKDTVLMLDMFDMMQQNMPAAIDVCKKITQHHPEA</sequence>
<dbReference type="SUPFAM" id="SSF50249">
    <property type="entry name" value="Nucleic acid-binding proteins"/>
    <property type="match status" value="2"/>
</dbReference>
<accession>A0AA35V6Q6</accession>
<name>A0AA35V6Q6_LACSI</name>
<gene>
    <name evidence="2" type="ORF">LSALG_LOCUS3825</name>
</gene>
<evidence type="ECO:0000256" key="1">
    <source>
        <dbReference type="SAM" id="MobiDB-lite"/>
    </source>
</evidence>
<feature type="compositionally biased region" description="Polar residues" evidence="1">
    <location>
        <begin position="400"/>
        <end position="425"/>
    </location>
</feature>
<reference evidence="2" key="1">
    <citation type="submission" date="2023-04" db="EMBL/GenBank/DDBJ databases">
        <authorList>
            <person name="Vijverberg K."/>
            <person name="Xiong W."/>
            <person name="Schranz E."/>
        </authorList>
    </citation>
    <scope>NUCLEOTIDE SEQUENCE</scope>
</reference>
<dbReference type="Proteomes" id="UP001177003">
    <property type="component" value="Chromosome 0"/>
</dbReference>
<evidence type="ECO:0000313" key="3">
    <source>
        <dbReference type="Proteomes" id="UP001177003"/>
    </source>
</evidence>
<dbReference type="EMBL" id="OX465086">
    <property type="protein sequence ID" value="CAI9263123.1"/>
    <property type="molecule type" value="Genomic_DNA"/>
</dbReference>
<evidence type="ECO:0000313" key="2">
    <source>
        <dbReference type="EMBL" id="CAI9263123.1"/>
    </source>
</evidence>
<proteinExistence type="predicted"/>
<dbReference type="InterPro" id="IPR012340">
    <property type="entry name" value="NA-bd_OB-fold"/>
</dbReference>
<dbReference type="PANTHER" id="PTHR48463:SF1">
    <property type="entry name" value="DUF223 DOMAIN-CONTAINING PROTEIN"/>
    <property type="match status" value="1"/>
</dbReference>
<organism evidence="2 3">
    <name type="scientific">Lactuca saligna</name>
    <name type="common">Willowleaf lettuce</name>
    <dbReference type="NCBI Taxonomy" id="75948"/>
    <lineage>
        <taxon>Eukaryota</taxon>
        <taxon>Viridiplantae</taxon>
        <taxon>Streptophyta</taxon>
        <taxon>Embryophyta</taxon>
        <taxon>Tracheophyta</taxon>
        <taxon>Spermatophyta</taxon>
        <taxon>Magnoliopsida</taxon>
        <taxon>eudicotyledons</taxon>
        <taxon>Gunneridae</taxon>
        <taxon>Pentapetalae</taxon>
        <taxon>asterids</taxon>
        <taxon>campanulids</taxon>
        <taxon>Asterales</taxon>
        <taxon>Asteraceae</taxon>
        <taxon>Cichorioideae</taxon>
        <taxon>Cichorieae</taxon>
        <taxon>Lactucinae</taxon>
        <taxon>Lactuca</taxon>
    </lineage>
</organism>
<dbReference type="AlphaFoldDB" id="A0AA35V6Q6"/>
<feature type="region of interest" description="Disordered" evidence="1">
    <location>
        <begin position="400"/>
        <end position="428"/>
    </location>
</feature>
<dbReference type="PANTHER" id="PTHR48463">
    <property type="entry name" value="DUF223 DOMAIN-CONTAINING PROTEIN"/>
    <property type="match status" value="1"/>
</dbReference>
<keyword evidence="3" id="KW-1185">Reference proteome</keyword>
<protein>
    <recommendedName>
        <fullName evidence="4">Replication factor A C-terminal domain-containing protein</fullName>
    </recommendedName>
</protein>
<evidence type="ECO:0008006" key="4">
    <source>
        <dbReference type="Google" id="ProtNLM"/>
    </source>
</evidence>
<dbReference type="Gene3D" id="2.40.50.140">
    <property type="entry name" value="Nucleic acid-binding proteins"/>
    <property type="match status" value="2"/>
</dbReference>